<name>J3N6A2_ORYBR</name>
<sequence length="79" mass="8190">PPPPPATARPGEQPPPLSLSLSTQARPLSHLSPAAHARAHFFSLQFGGTSTTLASVLLDLEASLLIWLDPDASSGLGVR</sequence>
<evidence type="ECO:0000313" key="3">
    <source>
        <dbReference type="Proteomes" id="UP000006038"/>
    </source>
</evidence>
<dbReference type="HOGENOM" id="CLU_2613042_0_0_1"/>
<reference evidence="2" key="1">
    <citation type="journal article" date="2013" name="Nat. Commun.">
        <title>Whole-genome sequencing of Oryza brachyantha reveals mechanisms underlying Oryza genome evolution.</title>
        <authorList>
            <person name="Chen J."/>
            <person name="Huang Q."/>
            <person name="Gao D."/>
            <person name="Wang J."/>
            <person name="Lang Y."/>
            <person name="Liu T."/>
            <person name="Li B."/>
            <person name="Bai Z."/>
            <person name="Luis Goicoechea J."/>
            <person name="Liang C."/>
            <person name="Chen C."/>
            <person name="Zhang W."/>
            <person name="Sun S."/>
            <person name="Liao Y."/>
            <person name="Zhang X."/>
            <person name="Yang L."/>
            <person name="Song C."/>
            <person name="Wang M."/>
            <person name="Shi J."/>
            <person name="Liu G."/>
            <person name="Liu J."/>
            <person name="Zhou H."/>
            <person name="Zhou W."/>
            <person name="Yu Q."/>
            <person name="An N."/>
            <person name="Chen Y."/>
            <person name="Cai Q."/>
            <person name="Wang B."/>
            <person name="Liu B."/>
            <person name="Min J."/>
            <person name="Huang Y."/>
            <person name="Wu H."/>
            <person name="Li Z."/>
            <person name="Zhang Y."/>
            <person name="Yin Y."/>
            <person name="Song W."/>
            <person name="Jiang J."/>
            <person name="Jackson S.A."/>
            <person name="Wing R.A."/>
            <person name="Wang J."/>
            <person name="Chen M."/>
        </authorList>
    </citation>
    <scope>NUCLEOTIDE SEQUENCE [LARGE SCALE GENOMIC DNA]</scope>
    <source>
        <strain evidence="2">cv. IRGC 101232</strain>
    </source>
</reference>
<evidence type="ECO:0000313" key="2">
    <source>
        <dbReference type="EnsemblPlants" id="OB11G13380.1"/>
    </source>
</evidence>
<dbReference type="Proteomes" id="UP000006038">
    <property type="component" value="Chromosome 11"/>
</dbReference>
<protein>
    <submittedName>
        <fullName evidence="2">Uncharacterized protein</fullName>
    </submittedName>
</protein>
<dbReference type="AlphaFoldDB" id="J3N6A2"/>
<organism evidence="2">
    <name type="scientific">Oryza brachyantha</name>
    <name type="common">malo sina</name>
    <dbReference type="NCBI Taxonomy" id="4533"/>
    <lineage>
        <taxon>Eukaryota</taxon>
        <taxon>Viridiplantae</taxon>
        <taxon>Streptophyta</taxon>
        <taxon>Embryophyta</taxon>
        <taxon>Tracheophyta</taxon>
        <taxon>Spermatophyta</taxon>
        <taxon>Magnoliopsida</taxon>
        <taxon>Liliopsida</taxon>
        <taxon>Poales</taxon>
        <taxon>Poaceae</taxon>
        <taxon>BOP clade</taxon>
        <taxon>Oryzoideae</taxon>
        <taxon>Oryzeae</taxon>
        <taxon>Oryzinae</taxon>
        <taxon>Oryza</taxon>
    </lineage>
</organism>
<evidence type="ECO:0000256" key="1">
    <source>
        <dbReference type="SAM" id="MobiDB-lite"/>
    </source>
</evidence>
<reference evidence="2" key="2">
    <citation type="submission" date="2013-04" db="UniProtKB">
        <authorList>
            <consortium name="EnsemblPlants"/>
        </authorList>
    </citation>
    <scope>IDENTIFICATION</scope>
</reference>
<accession>J3N6A2</accession>
<dbReference type="EnsemblPlants" id="OB11G13380.1">
    <property type="protein sequence ID" value="OB11G13380.1"/>
    <property type="gene ID" value="OB11G13380"/>
</dbReference>
<feature type="region of interest" description="Disordered" evidence="1">
    <location>
        <begin position="1"/>
        <end position="21"/>
    </location>
</feature>
<keyword evidence="3" id="KW-1185">Reference proteome</keyword>
<proteinExistence type="predicted"/>
<dbReference type="Gramene" id="OB11G13380.1">
    <property type="protein sequence ID" value="OB11G13380.1"/>
    <property type="gene ID" value="OB11G13380"/>
</dbReference>
<feature type="compositionally biased region" description="Pro residues" evidence="1">
    <location>
        <begin position="1"/>
        <end position="17"/>
    </location>
</feature>